<dbReference type="InterPro" id="IPR045912">
    <property type="entry name" value="FOXJ2/3-like"/>
</dbReference>
<keyword evidence="2 5" id="KW-0238">DNA-binding</keyword>
<dbReference type="AlphaFoldDB" id="A0A9P9WV33"/>
<keyword evidence="4 5" id="KW-0539">Nucleus</keyword>
<name>A0A9P9WV33_9PEZI</name>
<protein>
    <recommendedName>
        <fullName evidence="7">Fork-head domain-containing protein</fullName>
    </recommendedName>
</protein>
<feature type="region of interest" description="Disordered" evidence="6">
    <location>
        <begin position="228"/>
        <end position="255"/>
    </location>
</feature>
<dbReference type="Gene3D" id="1.10.10.10">
    <property type="entry name" value="Winged helix-like DNA-binding domain superfamily/Winged helix DNA-binding domain"/>
    <property type="match status" value="1"/>
</dbReference>
<feature type="compositionally biased region" description="Polar residues" evidence="6">
    <location>
        <begin position="236"/>
        <end position="245"/>
    </location>
</feature>
<comment type="caution">
    <text evidence="8">The sequence shown here is derived from an EMBL/GenBank/DDBJ whole genome shotgun (WGS) entry which is preliminary data.</text>
</comment>
<dbReference type="SMART" id="SM00339">
    <property type="entry name" value="FH"/>
    <property type="match status" value="1"/>
</dbReference>
<keyword evidence="1" id="KW-0805">Transcription regulation</keyword>
<dbReference type="PRINTS" id="PR00053">
    <property type="entry name" value="FORKHEAD"/>
</dbReference>
<evidence type="ECO:0000313" key="8">
    <source>
        <dbReference type="EMBL" id="KAI1879819.1"/>
    </source>
</evidence>
<dbReference type="PROSITE" id="PS00658">
    <property type="entry name" value="FORK_HEAD_2"/>
    <property type="match status" value="1"/>
</dbReference>
<dbReference type="PROSITE" id="PS50039">
    <property type="entry name" value="FORK_HEAD_3"/>
    <property type="match status" value="1"/>
</dbReference>
<feature type="compositionally biased region" description="Gly residues" evidence="6">
    <location>
        <begin position="441"/>
        <end position="453"/>
    </location>
</feature>
<reference evidence="8" key="1">
    <citation type="submission" date="2021-03" db="EMBL/GenBank/DDBJ databases">
        <title>Revisited historic fungal species revealed as producer of novel bioactive compounds through whole genome sequencing and comparative genomics.</title>
        <authorList>
            <person name="Vignolle G.A."/>
            <person name="Hochenegger N."/>
            <person name="Mach R.L."/>
            <person name="Mach-Aigner A.R."/>
            <person name="Javad Rahimi M."/>
            <person name="Salim K.A."/>
            <person name="Chan C.M."/>
            <person name="Lim L.B.L."/>
            <person name="Cai F."/>
            <person name="Druzhinina I.S."/>
            <person name="U'Ren J.M."/>
            <person name="Derntl C."/>
        </authorList>
    </citation>
    <scope>NUCLEOTIDE SEQUENCE</scope>
    <source>
        <strain evidence="8">TUCIM 5799</strain>
    </source>
</reference>
<dbReference type="GO" id="GO:0000981">
    <property type="term" value="F:DNA-binding transcription factor activity, RNA polymerase II-specific"/>
    <property type="evidence" value="ECO:0007669"/>
    <property type="project" value="TreeGrafter"/>
</dbReference>
<feature type="compositionally biased region" description="Polar residues" evidence="6">
    <location>
        <begin position="373"/>
        <end position="382"/>
    </location>
</feature>
<dbReference type="PANTHER" id="PTHR46078:SF2">
    <property type="entry name" value="FORK-HEAD DOMAIN-CONTAINING PROTEIN"/>
    <property type="match status" value="1"/>
</dbReference>
<keyword evidence="9" id="KW-1185">Reference proteome</keyword>
<evidence type="ECO:0000256" key="5">
    <source>
        <dbReference type="PROSITE-ProRule" id="PRU00089"/>
    </source>
</evidence>
<dbReference type="InterPro" id="IPR036390">
    <property type="entry name" value="WH_DNA-bd_sf"/>
</dbReference>
<evidence type="ECO:0000256" key="3">
    <source>
        <dbReference type="ARBA" id="ARBA00023163"/>
    </source>
</evidence>
<dbReference type="InterPro" id="IPR036388">
    <property type="entry name" value="WH-like_DNA-bd_sf"/>
</dbReference>
<dbReference type="EMBL" id="JAFIMR010000003">
    <property type="protein sequence ID" value="KAI1879819.1"/>
    <property type="molecule type" value="Genomic_DNA"/>
</dbReference>
<accession>A0A9P9WV33</accession>
<dbReference type="PANTHER" id="PTHR46078">
    <property type="entry name" value="FORKHEAD BOX PROTEIN J2 FAMILY MEMBER"/>
    <property type="match status" value="1"/>
</dbReference>
<gene>
    <name evidence="8" type="ORF">JX265_001440</name>
</gene>
<feature type="compositionally biased region" description="Low complexity" evidence="6">
    <location>
        <begin position="454"/>
        <end position="472"/>
    </location>
</feature>
<evidence type="ECO:0000256" key="4">
    <source>
        <dbReference type="ARBA" id="ARBA00023242"/>
    </source>
</evidence>
<evidence type="ECO:0000256" key="6">
    <source>
        <dbReference type="SAM" id="MobiDB-lite"/>
    </source>
</evidence>
<dbReference type="InterPro" id="IPR030456">
    <property type="entry name" value="TF_fork_head_CS_2"/>
</dbReference>
<evidence type="ECO:0000313" key="9">
    <source>
        <dbReference type="Proteomes" id="UP000829685"/>
    </source>
</evidence>
<feature type="DNA-binding region" description="Fork-head" evidence="5">
    <location>
        <begin position="254"/>
        <end position="360"/>
    </location>
</feature>
<proteinExistence type="predicted"/>
<feature type="region of interest" description="Disordered" evidence="6">
    <location>
        <begin position="311"/>
        <end position="404"/>
    </location>
</feature>
<dbReference type="InterPro" id="IPR001766">
    <property type="entry name" value="Fork_head_dom"/>
</dbReference>
<evidence type="ECO:0000256" key="2">
    <source>
        <dbReference type="ARBA" id="ARBA00023125"/>
    </source>
</evidence>
<dbReference type="GO" id="GO:0000978">
    <property type="term" value="F:RNA polymerase II cis-regulatory region sequence-specific DNA binding"/>
    <property type="evidence" value="ECO:0007669"/>
    <property type="project" value="TreeGrafter"/>
</dbReference>
<organism evidence="8 9">
    <name type="scientific">Neoarthrinium moseri</name>
    <dbReference type="NCBI Taxonomy" id="1658444"/>
    <lineage>
        <taxon>Eukaryota</taxon>
        <taxon>Fungi</taxon>
        <taxon>Dikarya</taxon>
        <taxon>Ascomycota</taxon>
        <taxon>Pezizomycotina</taxon>
        <taxon>Sordariomycetes</taxon>
        <taxon>Xylariomycetidae</taxon>
        <taxon>Amphisphaeriales</taxon>
        <taxon>Apiosporaceae</taxon>
        <taxon>Neoarthrinium</taxon>
    </lineage>
</organism>
<dbReference type="GO" id="GO:0005634">
    <property type="term" value="C:nucleus"/>
    <property type="evidence" value="ECO:0007669"/>
    <property type="project" value="UniProtKB-SubCell"/>
</dbReference>
<keyword evidence="3" id="KW-0804">Transcription</keyword>
<feature type="region of interest" description="Disordered" evidence="6">
    <location>
        <begin position="432"/>
        <end position="475"/>
    </location>
</feature>
<feature type="domain" description="Fork-head" evidence="7">
    <location>
        <begin position="254"/>
        <end position="360"/>
    </location>
</feature>
<dbReference type="Proteomes" id="UP000829685">
    <property type="component" value="Unassembled WGS sequence"/>
</dbReference>
<comment type="subcellular location">
    <subcellularLocation>
        <location evidence="5">Nucleus</location>
    </subcellularLocation>
</comment>
<sequence>MIVDLCDGLPVHFSPDSTGDDTTRNCTTQSIGNIGDYPDLDAFSNTATAFQLAETSQPPPPSDFPSAICTASQTYPPPYTHSAASTCGMWPTPPSTAGEDFEDYTYNASPTSASCGAHLATSSARSSVASPSSWSSPEPQHLAFQQVVWPGQEPLSPFSVHIHSNPTEGHPRPQMMSHPYPNQAYLAGSMNSDVLMTTDTRGTTPDHVGFVPSDGSSSPVPKVEYGEDYLPDGEKTVSQTGQATAAPNGKGSSKMDEPYAQLIYKALMSNGDHSMTLQEIYQWFRDNTDKTTPDKENKGWQNSIRHNLSMNGAFVKREKKPSPTTPLTDTGEPKKSNEWVLTDEAITEGVESTTRYRKNTTRRGGSGSYSRSNHNNPLSARASSGRKGGITASKTRSANNRAAARRQQYGELMASHLPSSSLVQDHDYYSRHASIGMPDPQGGGPGGGQGYYFGPGQPQHQLLHQPNPHSQLDPNAYSLEDVTGVYEAPLAPQASSDPSQLSSHLPQSFSNLFIDDIGQTAATSSAHLHYNWADGSQFQQ</sequence>
<dbReference type="Pfam" id="PF00250">
    <property type="entry name" value="Forkhead"/>
    <property type="match status" value="1"/>
</dbReference>
<evidence type="ECO:0000256" key="1">
    <source>
        <dbReference type="ARBA" id="ARBA00023015"/>
    </source>
</evidence>
<evidence type="ECO:0000259" key="7">
    <source>
        <dbReference type="PROSITE" id="PS50039"/>
    </source>
</evidence>
<dbReference type="SUPFAM" id="SSF46785">
    <property type="entry name" value="Winged helix' DNA-binding domain"/>
    <property type="match status" value="1"/>
</dbReference>